<dbReference type="Pfam" id="PF11148">
    <property type="entry name" value="DUF2922"/>
    <property type="match status" value="1"/>
</dbReference>
<name>A0A327YRG4_9BACL</name>
<dbReference type="EMBL" id="QLMH01000001">
    <property type="protein sequence ID" value="RAK23142.1"/>
    <property type="molecule type" value="Genomic_DNA"/>
</dbReference>
<evidence type="ECO:0000313" key="2">
    <source>
        <dbReference type="Proteomes" id="UP000248555"/>
    </source>
</evidence>
<evidence type="ECO:0008006" key="3">
    <source>
        <dbReference type="Google" id="ProtNLM"/>
    </source>
</evidence>
<accession>A0A327YRG4</accession>
<gene>
    <name evidence="1" type="ORF">B0I26_10196</name>
</gene>
<dbReference type="Proteomes" id="UP000248555">
    <property type="component" value="Unassembled WGS sequence"/>
</dbReference>
<sequence length="73" mass="7880">MMEKTLELQFFNQEGKIVRLFIENPIEPINEAAISAAMDAIITANVFTSSGGDLVAKKGARLLASEVTELVLA</sequence>
<reference evidence="1 2" key="1">
    <citation type="submission" date="2018-06" db="EMBL/GenBank/DDBJ databases">
        <title>Genomic Encyclopedia of Type Strains, Phase III (KMG-III): the genomes of soil and plant-associated and newly described type strains.</title>
        <authorList>
            <person name="Whitman W."/>
        </authorList>
    </citation>
    <scope>NUCLEOTIDE SEQUENCE [LARGE SCALE GENOMIC DNA]</scope>
    <source>
        <strain evidence="1 2">CGMCC 1.8979</strain>
    </source>
</reference>
<comment type="caution">
    <text evidence="1">The sequence shown here is derived from an EMBL/GenBank/DDBJ whole genome shotgun (WGS) entry which is preliminary data.</text>
</comment>
<protein>
    <recommendedName>
        <fullName evidence="3">DUF2922 family protein</fullName>
    </recommendedName>
</protein>
<dbReference type="AlphaFoldDB" id="A0A327YRG4"/>
<dbReference type="InterPro" id="IPR021321">
    <property type="entry name" value="DUF2922"/>
</dbReference>
<proteinExistence type="predicted"/>
<keyword evidence="2" id="KW-1185">Reference proteome</keyword>
<organism evidence="1 2">
    <name type="scientific">Paranoxybacillus vitaminiphilus</name>
    <dbReference type="NCBI Taxonomy" id="581036"/>
    <lineage>
        <taxon>Bacteria</taxon>
        <taxon>Bacillati</taxon>
        <taxon>Bacillota</taxon>
        <taxon>Bacilli</taxon>
        <taxon>Bacillales</taxon>
        <taxon>Anoxybacillaceae</taxon>
        <taxon>Paranoxybacillus</taxon>
    </lineage>
</organism>
<evidence type="ECO:0000313" key="1">
    <source>
        <dbReference type="EMBL" id="RAK23142.1"/>
    </source>
</evidence>